<sequence>MSWDFHVNAPESVHALMFLFGDCGTPTSLRNINGYNDHTYKFTKKDGSFHYVKIHIRADGGVKNLTNEEAIKLAGAINYIFEIAQAAFSPDIMVSGIEPSAEPTLQGRMFAYLGAAR</sequence>
<dbReference type="EMBL" id="KN847476">
    <property type="protein sequence ID" value="KIX08462.1"/>
    <property type="molecule type" value="Genomic_DNA"/>
</dbReference>
<dbReference type="GO" id="GO:0005777">
    <property type="term" value="C:peroxisome"/>
    <property type="evidence" value="ECO:0007669"/>
    <property type="project" value="TreeGrafter"/>
</dbReference>
<dbReference type="Proteomes" id="UP000053617">
    <property type="component" value="Unassembled WGS sequence"/>
</dbReference>
<evidence type="ECO:0000259" key="1">
    <source>
        <dbReference type="Pfam" id="PF00199"/>
    </source>
</evidence>
<dbReference type="GO" id="GO:0042542">
    <property type="term" value="P:response to hydrogen peroxide"/>
    <property type="evidence" value="ECO:0007669"/>
    <property type="project" value="TreeGrafter"/>
</dbReference>
<dbReference type="AlphaFoldDB" id="A0A0D2G1U2"/>
<dbReference type="InterPro" id="IPR011614">
    <property type="entry name" value="Catalase_core"/>
</dbReference>
<name>A0A0D2G1U2_9EURO</name>
<proteinExistence type="predicted"/>
<organism evidence="2 3">
    <name type="scientific">Rhinocladiella mackenziei CBS 650.93</name>
    <dbReference type="NCBI Taxonomy" id="1442369"/>
    <lineage>
        <taxon>Eukaryota</taxon>
        <taxon>Fungi</taxon>
        <taxon>Dikarya</taxon>
        <taxon>Ascomycota</taxon>
        <taxon>Pezizomycotina</taxon>
        <taxon>Eurotiomycetes</taxon>
        <taxon>Chaetothyriomycetidae</taxon>
        <taxon>Chaetothyriales</taxon>
        <taxon>Herpotrichiellaceae</taxon>
        <taxon>Rhinocladiella</taxon>
    </lineage>
</organism>
<dbReference type="PANTHER" id="PTHR11465:SF26">
    <property type="entry name" value="CATALASE 2"/>
    <property type="match status" value="1"/>
</dbReference>
<dbReference type="VEuPathDB" id="FungiDB:Z518_03118"/>
<dbReference type="InterPro" id="IPR020835">
    <property type="entry name" value="Catalase_sf"/>
</dbReference>
<dbReference type="Gene3D" id="2.40.180.10">
    <property type="entry name" value="Catalase core domain"/>
    <property type="match status" value="2"/>
</dbReference>
<dbReference type="InterPro" id="IPR018028">
    <property type="entry name" value="Catalase"/>
</dbReference>
<evidence type="ECO:0000313" key="2">
    <source>
        <dbReference type="EMBL" id="KIX08462.1"/>
    </source>
</evidence>
<dbReference type="GeneID" id="25291189"/>
<dbReference type="PROSITE" id="PS51402">
    <property type="entry name" value="CATALASE_3"/>
    <property type="match status" value="1"/>
</dbReference>
<dbReference type="STRING" id="1442369.A0A0D2G1U2"/>
<gene>
    <name evidence="2" type="ORF">Z518_03118</name>
</gene>
<dbReference type="OrthoDB" id="6880011at2759"/>
<dbReference type="PANTHER" id="PTHR11465">
    <property type="entry name" value="CATALASE"/>
    <property type="match status" value="1"/>
</dbReference>
<dbReference type="GO" id="GO:0042744">
    <property type="term" value="P:hydrogen peroxide catabolic process"/>
    <property type="evidence" value="ECO:0007669"/>
    <property type="project" value="TreeGrafter"/>
</dbReference>
<dbReference type="Pfam" id="PF00199">
    <property type="entry name" value="Catalase"/>
    <property type="match status" value="2"/>
</dbReference>
<keyword evidence="3" id="KW-1185">Reference proteome</keyword>
<dbReference type="RefSeq" id="XP_013275598.1">
    <property type="nucleotide sequence ID" value="XM_013420144.1"/>
</dbReference>
<feature type="domain" description="Catalase core" evidence="1">
    <location>
        <begin position="78"/>
        <end position="116"/>
    </location>
</feature>
<protein>
    <submittedName>
        <fullName evidence="2">Rhinocladiella mackenziei CBS 650.93 unplaced genomic scaffold supercont1.2, whole genome shotgun sequence</fullName>
    </submittedName>
</protein>
<evidence type="ECO:0000313" key="3">
    <source>
        <dbReference type="Proteomes" id="UP000053617"/>
    </source>
</evidence>
<dbReference type="SUPFAM" id="SSF56634">
    <property type="entry name" value="Heme-dependent catalase-like"/>
    <property type="match status" value="1"/>
</dbReference>
<dbReference type="GO" id="GO:0020037">
    <property type="term" value="F:heme binding"/>
    <property type="evidence" value="ECO:0007669"/>
    <property type="project" value="InterPro"/>
</dbReference>
<dbReference type="GO" id="GO:0004096">
    <property type="term" value="F:catalase activity"/>
    <property type="evidence" value="ECO:0007669"/>
    <property type="project" value="InterPro"/>
</dbReference>
<dbReference type="GO" id="GO:0005739">
    <property type="term" value="C:mitochondrion"/>
    <property type="evidence" value="ECO:0007669"/>
    <property type="project" value="TreeGrafter"/>
</dbReference>
<reference evidence="2 3" key="1">
    <citation type="submission" date="2015-01" db="EMBL/GenBank/DDBJ databases">
        <title>The Genome Sequence of Rhinocladiella mackenzie CBS 650.93.</title>
        <authorList>
            <consortium name="The Broad Institute Genomics Platform"/>
            <person name="Cuomo C."/>
            <person name="de Hoog S."/>
            <person name="Gorbushina A."/>
            <person name="Stielow B."/>
            <person name="Teixiera M."/>
            <person name="Abouelleil A."/>
            <person name="Chapman S.B."/>
            <person name="Priest M."/>
            <person name="Young S.K."/>
            <person name="Wortman J."/>
            <person name="Nusbaum C."/>
            <person name="Birren B."/>
        </authorList>
    </citation>
    <scope>NUCLEOTIDE SEQUENCE [LARGE SCALE GENOMIC DNA]</scope>
    <source>
        <strain evidence="2 3">CBS 650.93</strain>
    </source>
</reference>
<feature type="domain" description="Catalase core" evidence="1">
    <location>
        <begin position="1"/>
        <end position="76"/>
    </location>
</feature>
<dbReference type="HOGENOM" id="CLU_2086107_0_0_1"/>
<accession>A0A0D2G1U2</accession>